<keyword evidence="2" id="KW-1185">Reference proteome</keyword>
<protein>
    <submittedName>
        <fullName evidence="1">Uncharacterized protein</fullName>
    </submittedName>
</protein>
<proteinExistence type="predicted"/>
<dbReference type="Proteomes" id="UP000287447">
    <property type="component" value="Unassembled WGS sequence"/>
</dbReference>
<organism evidence="1 2">
    <name type="scientific">Hwanghaeella grinnelliae</name>
    <dbReference type="NCBI Taxonomy" id="2500179"/>
    <lineage>
        <taxon>Bacteria</taxon>
        <taxon>Pseudomonadati</taxon>
        <taxon>Pseudomonadota</taxon>
        <taxon>Alphaproteobacteria</taxon>
        <taxon>Rhodospirillales</taxon>
        <taxon>Rhodospirillaceae</taxon>
        <taxon>Hwanghaeella</taxon>
    </lineage>
</organism>
<accession>A0A437QX72</accession>
<comment type="caution">
    <text evidence="1">The sequence shown here is derived from an EMBL/GenBank/DDBJ whole genome shotgun (WGS) entry which is preliminary data.</text>
</comment>
<dbReference type="AlphaFoldDB" id="A0A437QX72"/>
<gene>
    <name evidence="1" type="ORF">EOI86_07145</name>
</gene>
<evidence type="ECO:0000313" key="2">
    <source>
        <dbReference type="Proteomes" id="UP000287447"/>
    </source>
</evidence>
<dbReference type="InterPro" id="IPR036514">
    <property type="entry name" value="SGNH_hydro_sf"/>
</dbReference>
<reference evidence="2" key="1">
    <citation type="submission" date="2019-01" db="EMBL/GenBank/DDBJ databases">
        <title>Gri0909 isolated from a small marine red alga.</title>
        <authorList>
            <person name="Kim J."/>
            <person name="Jeong S.E."/>
            <person name="Jeon C.O."/>
        </authorList>
    </citation>
    <scope>NUCLEOTIDE SEQUENCE [LARGE SCALE GENOMIC DNA]</scope>
    <source>
        <strain evidence="2">Gri0909</strain>
    </source>
</reference>
<name>A0A437QX72_9PROT</name>
<dbReference type="EMBL" id="SADE01000001">
    <property type="protein sequence ID" value="RVU39026.1"/>
    <property type="molecule type" value="Genomic_DNA"/>
</dbReference>
<dbReference type="Gene3D" id="3.40.50.1110">
    <property type="entry name" value="SGNH hydrolase"/>
    <property type="match status" value="1"/>
</dbReference>
<evidence type="ECO:0000313" key="1">
    <source>
        <dbReference type="EMBL" id="RVU39026.1"/>
    </source>
</evidence>
<dbReference type="GO" id="GO:0016788">
    <property type="term" value="F:hydrolase activity, acting on ester bonds"/>
    <property type="evidence" value="ECO:0007669"/>
    <property type="project" value="UniProtKB-ARBA"/>
</dbReference>
<dbReference type="RefSeq" id="WP_127764398.1">
    <property type="nucleotide sequence ID" value="NZ_SADE01000001.1"/>
</dbReference>
<dbReference type="SUPFAM" id="SSF52266">
    <property type="entry name" value="SGNH hydrolase"/>
    <property type="match status" value="1"/>
</dbReference>
<sequence length="490" mass="50714">MSLMRRRPFVGAGGGGGNLTENITVLAAADSTFAGVGAGDGTGINPEMTGARPFSPPVQMGNRLLARGIAAQAETVCQENGNGAVTTWNEYRSDIVSTGGFASSSRNPTIGGFVPRMTSSSQSITFTPGTNVDTLRFGNIRASAFGKLGVKVDGGVAIEYDQNAGSNGYEIEVIDGLSLGAHDFEFTQISGSAHGPGFIHAYNSTVPAFQIFNAGVRNTTIQYWLGTTYPSSTLAALDVLTPHVVILKHFINNTRSGGAGTSYEDMKTHYKTIFEKCGTIGARVLLVIPHDISGYGAGWDSATAVTFFEDLLANEIPTYTGIPAAAIVNVPQLLFEAGLSGTTEPATYTVLDTNGYMHDGLHAKRAVQAVEGAGMGDALITMFGLTAATAVPTYSVTDLTFSVAAATAAGATPQGNGDQDTGTFSADADFATIDGGTDADHWQIVDGYKLSPSAAGDAANLSGGSGGTYTLTVTYVKDCVPQRVTVTINT</sequence>